<dbReference type="KEGG" id="hro:HELRODRAFT_161517"/>
<evidence type="ECO:0000313" key="20">
    <source>
        <dbReference type="EnsemblMetazoa" id="HelroP161517"/>
    </source>
</evidence>
<gene>
    <name evidence="20" type="primary">20199210</name>
    <name evidence="19" type="ORF">HELRODRAFT_161517</name>
</gene>
<dbReference type="STRING" id="6412.T1ERL0"/>
<reference evidence="19 21" key="2">
    <citation type="journal article" date="2013" name="Nature">
        <title>Insights into bilaterian evolution from three spiralian genomes.</title>
        <authorList>
            <person name="Simakov O."/>
            <person name="Marletaz F."/>
            <person name="Cho S.J."/>
            <person name="Edsinger-Gonzales E."/>
            <person name="Havlak P."/>
            <person name="Hellsten U."/>
            <person name="Kuo D.H."/>
            <person name="Larsson T."/>
            <person name="Lv J."/>
            <person name="Arendt D."/>
            <person name="Savage R."/>
            <person name="Osoegawa K."/>
            <person name="de Jong P."/>
            <person name="Grimwood J."/>
            <person name="Chapman J.A."/>
            <person name="Shapiro H."/>
            <person name="Aerts A."/>
            <person name="Otillar R.P."/>
            <person name="Terry A.Y."/>
            <person name="Boore J.L."/>
            <person name="Grigoriev I.V."/>
            <person name="Lindberg D.R."/>
            <person name="Seaver E.C."/>
            <person name="Weisblat D.A."/>
            <person name="Putnam N.H."/>
            <person name="Rokhsar D.S."/>
        </authorList>
    </citation>
    <scope>NUCLEOTIDE SEQUENCE</scope>
</reference>
<dbReference type="InParanoid" id="T1ERL0"/>
<dbReference type="PIRSF" id="PIRSF000894">
    <property type="entry name" value="Acid_phosphatase"/>
    <property type="match status" value="1"/>
</dbReference>
<dbReference type="CTD" id="20199210"/>
<dbReference type="FunCoup" id="T1ERL0">
    <property type="interactions" value="401"/>
</dbReference>
<dbReference type="InterPro" id="IPR000560">
    <property type="entry name" value="His_Pase_clade-2"/>
</dbReference>
<keyword evidence="18" id="KW-1133">Transmembrane helix</keyword>
<evidence type="ECO:0000256" key="6">
    <source>
        <dbReference type="ARBA" id="ARBA00022475"/>
    </source>
</evidence>
<feature type="compositionally biased region" description="Polar residues" evidence="17">
    <location>
        <begin position="454"/>
        <end position="463"/>
    </location>
</feature>
<dbReference type="GeneID" id="20199210"/>
<evidence type="ECO:0000256" key="16">
    <source>
        <dbReference type="PIRSR" id="PIRSR000894-2"/>
    </source>
</evidence>
<dbReference type="EC" id="3.1.3.80" evidence="3"/>
<feature type="region of interest" description="Disordered" evidence="17">
    <location>
        <begin position="411"/>
        <end position="463"/>
    </location>
</feature>
<evidence type="ECO:0000256" key="2">
    <source>
        <dbReference type="ARBA" id="ARBA00008422"/>
    </source>
</evidence>
<feature type="compositionally biased region" description="Low complexity" evidence="17">
    <location>
        <begin position="436"/>
        <end position="452"/>
    </location>
</feature>
<keyword evidence="21" id="KW-1185">Reference proteome</keyword>
<comment type="subcellular location">
    <subcellularLocation>
        <location evidence="1">Cell membrane</location>
    </subcellularLocation>
</comment>
<dbReference type="GO" id="GO:0005886">
    <property type="term" value="C:plasma membrane"/>
    <property type="evidence" value="ECO:0007669"/>
    <property type="project" value="UniProtKB-SubCell"/>
</dbReference>
<sequence>MYATKTTYQNSFKNGIPKKFEKPGGCRPVQVIALYRHGTRFPSLKNMKTVDRLLTEFVEDYPNNVTVRSMKEVFDREFHFSEDNELSRGGARELIDIGKRVATNFNQLFKNCKAGELLFKSSSTERAFDSCSYFQEGFSKVIPFEGSTTITDDFLLRFFDKCSNYITSIKKDKLALKECEDFQKNSYQEINRLMEKKLNFKVDLKRKEQLVMFSIAGCAYAFVGDTVWSTIFPEEARSMLEYSIDLKKYYDSGYGHEISSLQSCHLFSTFFRHIDSFIENRLKLKGVFYFAHAETLLPVMCLMGLFKDDEPLRHDNYERMRTRLFRTSFICSFAANIMIVLYDCNKIYKVQVLHNEKAIRLPPPLQPDDKLLYSYSDFKNHYKDVLNRKFNDVCRLEESKSSSSSFSEEMSFSTISGTPSKSQSFSRVSKETTGGSEQSSQSQHDSSSSRSVSLDETISNFSR</sequence>
<evidence type="ECO:0000256" key="1">
    <source>
        <dbReference type="ARBA" id="ARBA00004236"/>
    </source>
</evidence>
<feature type="compositionally biased region" description="Polar residues" evidence="17">
    <location>
        <begin position="414"/>
        <end position="435"/>
    </location>
</feature>
<evidence type="ECO:0000313" key="21">
    <source>
        <dbReference type="Proteomes" id="UP000015101"/>
    </source>
</evidence>
<keyword evidence="10" id="KW-0325">Glycoprotein</keyword>
<keyword evidence="18" id="KW-0812">Transmembrane</keyword>
<dbReference type="HOGENOM" id="CLU_029165_3_1_1"/>
<dbReference type="EnsemblMetazoa" id="HelroT161517">
    <property type="protein sequence ID" value="HelroP161517"/>
    <property type="gene ID" value="HelroG161517"/>
</dbReference>
<evidence type="ECO:0000256" key="8">
    <source>
        <dbReference type="ARBA" id="ARBA00022801"/>
    </source>
</evidence>
<dbReference type="RefSeq" id="XP_009019677.1">
    <property type="nucleotide sequence ID" value="XM_009021429.1"/>
</dbReference>
<dbReference type="eggNOG" id="KOG1382">
    <property type="taxonomic scope" value="Eukaryota"/>
</dbReference>
<evidence type="ECO:0000256" key="9">
    <source>
        <dbReference type="ARBA" id="ARBA00023136"/>
    </source>
</evidence>
<feature type="disulfide bond" evidence="16">
    <location>
        <begin position="26"/>
        <end position="344"/>
    </location>
</feature>
<feature type="transmembrane region" description="Helical" evidence="18">
    <location>
        <begin position="210"/>
        <end position="231"/>
    </location>
</feature>
<comment type="catalytic activity">
    <reaction evidence="13">
        <text>1D-myo-inositol 1,2,4,5,6-pentakisphosphate + H2O = 1D-myo-inositol 1,2,5,6-tetrakisphosphate + phosphate</text>
        <dbReference type="Rhea" id="RHEA:77115"/>
        <dbReference type="ChEBI" id="CHEBI:15377"/>
        <dbReference type="ChEBI" id="CHEBI:43474"/>
        <dbReference type="ChEBI" id="CHEBI:57798"/>
        <dbReference type="ChEBI" id="CHEBI:195535"/>
        <dbReference type="EC" id="3.1.3.62"/>
    </reaction>
    <physiologicalReaction direction="left-to-right" evidence="13">
        <dbReference type="Rhea" id="RHEA:77116"/>
    </physiologicalReaction>
</comment>
<evidence type="ECO:0000256" key="12">
    <source>
        <dbReference type="ARBA" id="ARBA00043668"/>
    </source>
</evidence>
<dbReference type="AlphaFoldDB" id="T1ERL0"/>
<protein>
    <recommendedName>
        <fullName evidence="5">Multiple inositol polyphosphate phosphatase 1</fullName>
        <ecNumber evidence="4">3.1.3.62</ecNumber>
        <ecNumber evidence="3">3.1.3.80</ecNumber>
    </recommendedName>
    <alternativeName>
        <fullName evidence="11">2,3-bisphosphoglycerate 3-phosphatase</fullName>
    </alternativeName>
</protein>
<evidence type="ECO:0000256" key="17">
    <source>
        <dbReference type="SAM" id="MobiDB-lite"/>
    </source>
</evidence>
<evidence type="ECO:0000313" key="19">
    <source>
        <dbReference type="EMBL" id="ESO02269.1"/>
    </source>
</evidence>
<keyword evidence="6" id="KW-1003">Cell membrane</keyword>
<dbReference type="OrthoDB" id="6509975at2759"/>
<dbReference type="PANTHER" id="PTHR20963">
    <property type="entry name" value="MULTIPLE INOSITOL POLYPHOSPHATE PHOSPHATASE-RELATED"/>
    <property type="match status" value="1"/>
</dbReference>
<evidence type="ECO:0000256" key="7">
    <source>
        <dbReference type="ARBA" id="ARBA00022729"/>
    </source>
</evidence>
<dbReference type="Gene3D" id="3.40.50.1240">
    <property type="entry name" value="Phosphoglycerate mutase-like"/>
    <property type="match status" value="1"/>
</dbReference>
<keyword evidence="9 18" id="KW-0472">Membrane</keyword>
<dbReference type="OMA" id="ANSPWFA"/>
<dbReference type="FunFam" id="3.40.50.1240:FF:000014">
    <property type="entry name" value="Multiple inositol polyphosphate phosphatase 1"/>
    <property type="match status" value="1"/>
</dbReference>
<evidence type="ECO:0000256" key="11">
    <source>
        <dbReference type="ARBA" id="ARBA00031642"/>
    </source>
</evidence>
<dbReference type="GO" id="GO:0003993">
    <property type="term" value="F:acid phosphatase activity"/>
    <property type="evidence" value="ECO:0000318"/>
    <property type="project" value="GO_Central"/>
</dbReference>
<evidence type="ECO:0000256" key="14">
    <source>
        <dbReference type="ARBA" id="ARBA00043691"/>
    </source>
</evidence>
<dbReference type="Proteomes" id="UP000015101">
    <property type="component" value="Unassembled WGS sequence"/>
</dbReference>
<comment type="similarity">
    <text evidence="2">Belongs to the histidine acid phosphatase family. MINPP1 subfamily.</text>
</comment>
<comment type="catalytic activity">
    <reaction evidence="15">
        <text>(2R)-2,3-bisphosphoglycerate + H2O = (2R)-2-phosphoglycerate + phosphate</text>
        <dbReference type="Rhea" id="RHEA:27381"/>
        <dbReference type="ChEBI" id="CHEBI:15377"/>
        <dbReference type="ChEBI" id="CHEBI:43474"/>
        <dbReference type="ChEBI" id="CHEBI:58248"/>
        <dbReference type="ChEBI" id="CHEBI:58289"/>
        <dbReference type="EC" id="3.1.3.80"/>
    </reaction>
    <physiologicalReaction direction="left-to-right" evidence="15">
        <dbReference type="Rhea" id="RHEA:27382"/>
    </physiologicalReaction>
</comment>
<dbReference type="SUPFAM" id="SSF53254">
    <property type="entry name" value="Phosphoglycerate mutase-like"/>
    <property type="match status" value="1"/>
</dbReference>
<keyword evidence="7" id="KW-0732">Signal</keyword>
<organism evidence="20 21">
    <name type="scientific">Helobdella robusta</name>
    <name type="common">Californian leech</name>
    <dbReference type="NCBI Taxonomy" id="6412"/>
    <lineage>
        <taxon>Eukaryota</taxon>
        <taxon>Metazoa</taxon>
        <taxon>Spiralia</taxon>
        <taxon>Lophotrochozoa</taxon>
        <taxon>Annelida</taxon>
        <taxon>Clitellata</taxon>
        <taxon>Hirudinea</taxon>
        <taxon>Rhynchobdellida</taxon>
        <taxon>Glossiphoniidae</taxon>
        <taxon>Helobdella</taxon>
    </lineage>
</organism>
<reference evidence="21" key="1">
    <citation type="submission" date="2012-12" db="EMBL/GenBank/DDBJ databases">
        <authorList>
            <person name="Hellsten U."/>
            <person name="Grimwood J."/>
            <person name="Chapman J.A."/>
            <person name="Shapiro H."/>
            <person name="Aerts A."/>
            <person name="Otillar R.P."/>
            <person name="Terry A.Y."/>
            <person name="Boore J.L."/>
            <person name="Simakov O."/>
            <person name="Marletaz F."/>
            <person name="Cho S.-J."/>
            <person name="Edsinger-Gonzales E."/>
            <person name="Havlak P."/>
            <person name="Kuo D.-H."/>
            <person name="Larsson T."/>
            <person name="Lv J."/>
            <person name="Arendt D."/>
            <person name="Savage R."/>
            <person name="Osoegawa K."/>
            <person name="de Jong P."/>
            <person name="Lindberg D.R."/>
            <person name="Seaver E.C."/>
            <person name="Weisblat D.A."/>
            <person name="Putnam N.H."/>
            <person name="Grigoriev I.V."/>
            <person name="Rokhsar D.S."/>
        </authorList>
    </citation>
    <scope>NUCLEOTIDE SEQUENCE</scope>
</reference>
<dbReference type="CDD" id="cd07061">
    <property type="entry name" value="HP_HAP_like"/>
    <property type="match status" value="1"/>
</dbReference>
<comment type="catalytic activity">
    <reaction evidence="12">
        <text>1D-myo-inositol 1,2,5,6-tetrakisphosphate + H2O = 1D-myo-inositol 1,2,6-trisphosphate + phosphate</text>
        <dbReference type="Rhea" id="RHEA:77119"/>
        <dbReference type="ChEBI" id="CHEBI:15377"/>
        <dbReference type="ChEBI" id="CHEBI:43474"/>
        <dbReference type="ChEBI" id="CHEBI:195535"/>
        <dbReference type="ChEBI" id="CHEBI:195537"/>
        <dbReference type="EC" id="3.1.3.62"/>
    </reaction>
    <physiologicalReaction direction="left-to-right" evidence="12">
        <dbReference type="Rhea" id="RHEA:77120"/>
    </physiologicalReaction>
</comment>
<keyword evidence="16" id="KW-1015">Disulfide bond</keyword>
<comment type="catalytic activity">
    <reaction evidence="14">
        <text>1D-myo-inositol hexakisphosphate + H2O = 1D-myo-inositol 1,2,4,5,6-pentakisphosphate + phosphate</text>
        <dbReference type="Rhea" id="RHEA:16989"/>
        <dbReference type="ChEBI" id="CHEBI:15377"/>
        <dbReference type="ChEBI" id="CHEBI:43474"/>
        <dbReference type="ChEBI" id="CHEBI:57798"/>
        <dbReference type="ChEBI" id="CHEBI:58130"/>
        <dbReference type="EC" id="3.1.3.62"/>
    </reaction>
    <physiologicalReaction direction="left-to-right" evidence="14">
        <dbReference type="Rhea" id="RHEA:16990"/>
    </physiologicalReaction>
</comment>
<dbReference type="PANTHER" id="PTHR20963:SF8">
    <property type="entry name" value="MULTIPLE INOSITOL POLYPHOSPHATE PHOSPHATASE 1"/>
    <property type="match status" value="1"/>
</dbReference>
<dbReference type="GO" id="GO:0034417">
    <property type="term" value="F:bisphosphoglycerate 3-phosphatase activity"/>
    <property type="evidence" value="ECO:0007669"/>
    <property type="project" value="UniProtKB-EC"/>
</dbReference>
<keyword evidence="8" id="KW-0378">Hydrolase</keyword>
<evidence type="ECO:0000256" key="10">
    <source>
        <dbReference type="ARBA" id="ARBA00023180"/>
    </source>
</evidence>
<dbReference type="InterPro" id="IPR016274">
    <property type="entry name" value="Histidine_acid_Pase_euk"/>
</dbReference>
<evidence type="ECO:0000256" key="4">
    <source>
        <dbReference type="ARBA" id="ARBA00013040"/>
    </source>
</evidence>
<dbReference type="EMBL" id="AMQM01000833">
    <property type="status" value="NOT_ANNOTATED_CDS"/>
    <property type="molecule type" value="Genomic_DNA"/>
</dbReference>
<dbReference type="GO" id="GO:0052745">
    <property type="term" value="F:inositol phosphate phosphatase activity"/>
    <property type="evidence" value="ECO:0000318"/>
    <property type="project" value="GO_Central"/>
</dbReference>
<evidence type="ECO:0000256" key="3">
    <source>
        <dbReference type="ARBA" id="ARBA00012976"/>
    </source>
</evidence>
<evidence type="ECO:0000256" key="13">
    <source>
        <dbReference type="ARBA" id="ARBA00043671"/>
    </source>
</evidence>
<dbReference type="InterPro" id="IPR029033">
    <property type="entry name" value="His_PPase_superfam"/>
</dbReference>
<proteinExistence type="inferred from homology"/>
<dbReference type="EC" id="3.1.3.62" evidence="4"/>
<reference evidence="20" key="3">
    <citation type="submission" date="2015-06" db="UniProtKB">
        <authorList>
            <consortium name="EnsemblMetazoa"/>
        </authorList>
    </citation>
    <scope>IDENTIFICATION</scope>
</reference>
<name>T1ERL0_HELRO</name>
<evidence type="ECO:0000256" key="18">
    <source>
        <dbReference type="SAM" id="Phobius"/>
    </source>
</evidence>
<dbReference type="Pfam" id="PF00328">
    <property type="entry name" value="His_Phos_2"/>
    <property type="match status" value="1"/>
</dbReference>
<accession>T1ERL0</accession>
<evidence type="ECO:0000256" key="5">
    <source>
        <dbReference type="ARBA" id="ARBA00018097"/>
    </source>
</evidence>
<dbReference type="EMBL" id="KB096742">
    <property type="protein sequence ID" value="ESO02269.1"/>
    <property type="molecule type" value="Genomic_DNA"/>
</dbReference>
<evidence type="ECO:0000256" key="15">
    <source>
        <dbReference type="ARBA" id="ARBA00043832"/>
    </source>
</evidence>